<keyword evidence="15" id="KW-1185">Reference proteome</keyword>
<dbReference type="Pfam" id="PF00970">
    <property type="entry name" value="FAD_binding_6"/>
    <property type="match status" value="1"/>
</dbReference>
<dbReference type="PRINTS" id="PR00410">
    <property type="entry name" value="PHEHYDRXLASE"/>
</dbReference>
<evidence type="ECO:0000256" key="1">
    <source>
        <dbReference type="ARBA" id="ARBA00001970"/>
    </source>
</evidence>
<dbReference type="Proteomes" id="UP001596174">
    <property type="component" value="Unassembled WGS sequence"/>
</dbReference>
<dbReference type="PRINTS" id="PR00371">
    <property type="entry name" value="FPNCR"/>
</dbReference>
<dbReference type="InterPro" id="IPR050415">
    <property type="entry name" value="MRET"/>
</dbReference>
<evidence type="ECO:0000256" key="4">
    <source>
        <dbReference type="ARBA" id="ARBA00012229"/>
    </source>
</evidence>
<evidence type="ECO:0000256" key="8">
    <source>
        <dbReference type="ARBA" id="ARBA00023027"/>
    </source>
</evidence>
<dbReference type="Pfam" id="PF00042">
    <property type="entry name" value="Globin"/>
    <property type="match status" value="1"/>
</dbReference>
<keyword evidence="7" id="KW-0411">Iron-sulfur</keyword>
<feature type="compositionally biased region" description="Low complexity" evidence="11">
    <location>
        <begin position="286"/>
        <end position="305"/>
    </location>
</feature>
<comment type="catalytic activity">
    <reaction evidence="10">
        <text>2 nitric oxide + NADPH + 2 O2 = 2 nitrate + NADP(+) + H(+)</text>
        <dbReference type="Rhea" id="RHEA:19465"/>
        <dbReference type="ChEBI" id="CHEBI:15378"/>
        <dbReference type="ChEBI" id="CHEBI:15379"/>
        <dbReference type="ChEBI" id="CHEBI:16480"/>
        <dbReference type="ChEBI" id="CHEBI:17632"/>
        <dbReference type="ChEBI" id="CHEBI:57783"/>
        <dbReference type="ChEBI" id="CHEBI:58349"/>
        <dbReference type="EC" id="1.14.12.17"/>
    </reaction>
</comment>
<reference evidence="15" key="1">
    <citation type="journal article" date="2019" name="Int. J. Syst. Evol. Microbiol.">
        <title>The Global Catalogue of Microorganisms (GCM) 10K type strain sequencing project: providing services to taxonomists for standard genome sequencing and annotation.</title>
        <authorList>
            <consortium name="The Broad Institute Genomics Platform"/>
            <consortium name="The Broad Institute Genome Sequencing Center for Infectious Disease"/>
            <person name="Wu L."/>
            <person name="Ma J."/>
        </authorList>
    </citation>
    <scope>NUCLEOTIDE SEQUENCE [LARGE SCALE GENOMIC DNA]</scope>
    <source>
        <strain evidence="15">JCM 4816</strain>
    </source>
</reference>
<evidence type="ECO:0000256" key="11">
    <source>
        <dbReference type="SAM" id="MobiDB-lite"/>
    </source>
</evidence>
<gene>
    <name evidence="14" type="ORF">ACFP3V_09580</name>
</gene>
<dbReference type="InterPro" id="IPR012292">
    <property type="entry name" value="Globin/Proto"/>
</dbReference>
<keyword evidence="8" id="KW-0520">NAD</keyword>
<evidence type="ECO:0000256" key="2">
    <source>
        <dbReference type="ARBA" id="ARBA00001974"/>
    </source>
</evidence>
<evidence type="ECO:0000256" key="6">
    <source>
        <dbReference type="ARBA" id="ARBA00022857"/>
    </source>
</evidence>
<dbReference type="PANTHER" id="PTHR47354:SF5">
    <property type="entry name" value="PROTEIN RFBI"/>
    <property type="match status" value="1"/>
</dbReference>
<dbReference type="EMBL" id="JBHSQJ010000034">
    <property type="protein sequence ID" value="MFC5907472.1"/>
    <property type="molecule type" value="Genomic_DNA"/>
</dbReference>
<dbReference type="InterPro" id="IPR008333">
    <property type="entry name" value="Cbr1-like_FAD-bd_dom"/>
</dbReference>
<dbReference type="PANTHER" id="PTHR47354">
    <property type="entry name" value="NADH OXIDOREDUCTASE HCR"/>
    <property type="match status" value="1"/>
</dbReference>
<evidence type="ECO:0000259" key="13">
    <source>
        <dbReference type="PROSITE" id="PS51384"/>
    </source>
</evidence>
<feature type="region of interest" description="Disordered" evidence="11">
    <location>
        <begin position="1"/>
        <end position="46"/>
    </location>
</feature>
<keyword evidence="5" id="KW-0408">Iron</keyword>
<dbReference type="RefSeq" id="WP_380581931.1">
    <property type="nucleotide sequence ID" value="NZ_JBHSQJ010000034.1"/>
</dbReference>
<dbReference type="PROSITE" id="PS51384">
    <property type="entry name" value="FAD_FR"/>
    <property type="match status" value="1"/>
</dbReference>
<keyword evidence="5" id="KW-0001">2Fe-2S</keyword>
<comment type="caution">
    <text evidence="14">The sequence shown here is derived from an EMBL/GenBank/DDBJ whole genome shotgun (WGS) entry which is preliminary data.</text>
</comment>
<feature type="domain" description="Globin" evidence="12">
    <location>
        <begin position="461"/>
        <end position="595"/>
    </location>
</feature>
<dbReference type="InterPro" id="IPR000971">
    <property type="entry name" value="Globin"/>
</dbReference>
<accession>A0ABW1G1M8</accession>
<dbReference type="InterPro" id="IPR017927">
    <property type="entry name" value="FAD-bd_FR_type"/>
</dbReference>
<keyword evidence="5" id="KW-0479">Metal-binding</keyword>
<dbReference type="SUPFAM" id="SSF46458">
    <property type="entry name" value="Globin-like"/>
    <property type="match status" value="1"/>
</dbReference>
<dbReference type="CDD" id="cd06187">
    <property type="entry name" value="O2ase_reductase_like"/>
    <property type="match status" value="1"/>
</dbReference>
<feature type="compositionally biased region" description="Basic and acidic residues" evidence="11">
    <location>
        <begin position="306"/>
        <end position="339"/>
    </location>
</feature>
<evidence type="ECO:0000313" key="14">
    <source>
        <dbReference type="EMBL" id="MFC5907472.1"/>
    </source>
</evidence>
<dbReference type="SUPFAM" id="SSF52343">
    <property type="entry name" value="Ferredoxin reductase-like, C-terminal NADP-linked domain"/>
    <property type="match status" value="1"/>
</dbReference>
<dbReference type="Gene3D" id="3.40.50.80">
    <property type="entry name" value="Nucleotide-binding domain of ferredoxin-NADP reductase (FNR) module"/>
    <property type="match status" value="1"/>
</dbReference>
<evidence type="ECO:0000256" key="9">
    <source>
        <dbReference type="ARBA" id="ARBA00048649"/>
    </source>
</evidence>
<feature type="domain" description="FAD-binding FR-type" evidence="13">
    <location>
        <begin position="602"/>
        <end position="702"/>
    </location>
</feature>
<comment type="cofactor">
    <cofactor evidence="2">
        <name>FAD</name>
        <dbReference type="ChEBI" id="CHEBI:57692"/>
    </cofactor>
</comment>
<evidence type="ECO:0000259" key="12">
    <source>
        <dbReference type="PROSITE" id="PS01033"/>
    </source>
</evidence>
<dbReference type="Gene3D" id="2.40.30.10">
    <property type="entry name" value="Translation factors"/>
    <property type="match status" value="1"/>
</dbReference>
<feature type="compositionally biased region" description="Gly residues" evidence="11">
    <location>
        <begin position="186"/>
        <end position="199"/>
    </location>
</feature>
<feature type="compositionally biased region" description="Low complexity" evidence="11">
    <location>
        <begin position="18"/>
        <end position="32"/>
    </location>
</feature>
<organism evidence="14 15">
    <name type="scientific">Streptacidiphilus monticola</name>
    <dbReference type="NCBI Taxonomy" id="2161674"/>
    <lineage>
        <taxon>Bacteria</taxon>
        <taxon>Bacillati</taxon>
        <taxon>Actinomycetota</taxon>
        <taxon>Actinomycetes</taxon>
        <taxon>Kitasatosporales</taxon>
        <taxon>Streptomycetaceae</taxon>
        <taxon>Streptacidiphilus</taxon>
    </lineage>
</organism>
<dbReference type="Gene3D" id="1.10.490.10">
    <property type="entry name" value="Globins"/>
    <property type="match status" value="1"/>
</dbReference>
<proteinExistence type="inferred from homology"/>
<comment type="cofactor">
    <cofactor evidence="1">
        <name>heme b</name>
        <dbReference type="ChEBI" id="CHEBI:60344"/>
    </cofactor>
</comment>
<feature type="region of interest" description="Disordered" evidence="11">
    <location>
        <begin position="286"/>
        <end position="398"/>
    </location>
</feature>
<evidence type="ECO:0000313" key="15">
    <source>
        <dbReference type="Proteomes" id="UP001596174"/>
    </source>
</evidence>
<keyword evidence="6" id="KW-0521">NADP</keyword>
<feature type="compositionally biased region" description="Basic and acidic residues" evidence="11">
    <location>
        <begin position="114"/>
        <end position="136"/>
    </location>
</feature>
<feature type="compositionally biased region" description="Low complexity" evidence="11">
    <location>
        <begin position="93"/>
        <end position="106"/>
    </location>
</feature>
<dbReference type="InterPro" id="IPR001709">
    <property type="entry name" value="Flavoprot_Pyr_Nucl_cyt_Rdtase"/>
</dbReference>
<dbReference type="InterPro" id="IPR001433">
    <property type="entry name" value="OxRdtase_FAD/NAD-bd"/>
</dbReference>
<dbReference type="InterPro" id="IPR017938">
    <property type="entry name" value="Riboflavin_synthase-like_b-brl"/>
</dbReference>
<name>A0ABW1G1M8_9ACTN</name>
<dbReference type="Pfam" id="PF00175">
    <property type="entry name" value="NAD_binding_1"/>
    <property type="match status" value="1"/>
</dbReference>
<evidence type="ECO:0000256" key="7">
    <source>
        <dbReference type="ARBA" id="ARBA00023014"/>
    </source>
</evidence>
<sequence length="849" mass="87309">MAIGSALNSKKHGDVPEEVAAPAAAAEADTAALPEIPERPAYQPSALPAAVPDDAWTRAWAAAPVAPAGAPPLLPAPGAVVAVMPLSARAPRGAARAAQNRSAGAAPVPPATAPDRDDGLDQDGERDQDDGLDRDGGSAQADGPLGPQQDAPAAPETPARPLRRSAAAARAASTGHKKQRARTPKGSGGRGNSGSGSGRSGTSAGKRTDSSRRGGATEVPPLTMAVPQVSPAELPATFSAPVRTLPGNAAHTAAGVAASRGAVTALAQPVPSAETEPGTAWAAPTAAVGAPPAQPAPTADAAPEPDSARPAKAEADAKAEAHAKAEAEAHAKAEAEAHAKAGAGLGSPVSVGAGTAMPPGREKRRRRPLGVLPGPEIAPEASGTAAPGTRPDDDGIAQLGLTPVAFTGVPTPDAVLPGGTAATADPQAGVTLSARLLAAATAPPLPEQPPLPGPPPTDTGLPSPEEITLLRRSLMVVEPVADRATAHFYAVLFLARPELRALFPAAMDVQRDRLFRALLAAARTADDVPALSSYLSRLAVVHRKFGVRDEHYGPVGAALLAALERYCGSRWDGPTRQAWVRLFGLISRVMIAAAAEDARHSPAWWQGEVVSVDRRTSDVAVVTVRTDQPYPFRAGQHTQLEVPWWPRVWRHYSIANAPNRAGLLSFHVKAVPAGWVSNALVLHAQPGVRLRLGPPQGGMTLDQDTADPLLLVGGGTGIAPLLALVEELAAQGGTRKVELFYGARRPRDLYAAPYLVELTRRHSWLSVRTCVSEAGGDGGPHVDAVGRLPEVVAGYGPWDGYRACVSGPPAMVRRTVTALGHAGVPAELVRHDLADLPEESTALRGRGRR</sequence>
<feature type="region of interest" description="Disordered" evidence="11">
    <location>
        <begin position="93"/>
        <end position="230"/>
    </location>
</feature>
<dbReference type="InterPro" id="IPR009050">
    <property type="entry name" value="Globin-like_sf"/>
</dbReference>
<comment type="similarity">
    <text evidence="3">In the C-terminal section; belongs to the flavoprotein pyridine nucleotide cytochrome reductase family.</text>
</comment>
<protein>
    <recommendedName>
        <fullName evidence="4">nitric oxide dioxygenase</fullName>
        <ecNumber evidence="4">1.14.12.17</ecNumber>
    </recommendedName>
</protein>
<dbReference type="InterPro" id="IPR039261">
    <property type="entry name" value="FNR_nucleotide-bd"/>
</dbReference>
<dbReference type="PROSITE" id="PS01033">
    <property type="entry name" value="GLOBIN"/>
    <property type="match status" value="1"/>
</dbReference>
<evidence type="ECO:0000256" key="3">
    <source>
        <dbReference type="ARBA" id="ARBA00006401"/>
    </source>
</evidence>
<dbReference type="EC" id="1.14.12.17" evidence="4"/>
<feature type="compositionally biased region" description="Low complexity" evidence="11">
    <location>
        <begin position="164"/>
        <end position="173"/>
    </location>
</feature>
<dbReference type="SUPFAM" id="SSF63380">
    <property type="entry name" value="Riboflavin synthase domain-like"/>
    <property type="match status" value="1"/>
</dbReference>
<evidence type="ECO:0000256" key="10">
    <source>
        <dbReference type="ARBA" id="ARBA00049433"/>
    </source>
</evidence>
<comment type="catalytic activity">
    <reaction evidence="9">
        <text>2 nitric oxide + NADH + 2 O2 = 2 nitrate + NAD(+) + H(+)</text>
        <dbReference type="Rhea" id="RHEA:19469"/>
        <dbReference type="ChEBI" id="CHEBI:15378"/>
        <dbReference type="ChEBI" id="CHEBI:15379"/>
        <dbReference type="ChEBI" id="CHEBI:16480"/>
        <dbReference type="ChEBI" id="CHEBI:17632"/>
        <dbReference type="ChEBI" id="CHEBI:57540"/>
        <dbReference type="ChEBI" id="CHEBI:57945"/>
        <dbReference type="EC" id="1.14.12.17"/>
    </reaction>
</comment>
<evidence type="ECO:0000256" key="5">
    <source>
        <dbReference type="ARBA" id="ARBA00022714"/>
    </source>
</evidence>
<dbReference type="CDD" id="cd19753">
    <property type="entry name" value="Mb-like_oxidoreductase"/>
    <property type="match status" value="1"/>
</dbReference>